<evidence type="ECO:0000256" key="9">
    <source>
        <dbReference type="PIRNR" id="PIRNR016089"/>
    </source>
</evidence>
<feature type="transmembrane region" description="Helical" evidence="10">
    <location>
        <begin position="12"/>
        <end position="34"/>
    </location>
</feature>
<evidence type="ECO:0000313" key="11">
    <source>
        <dbReference type="EMBL" id="KAH0562251.1"/>
    </source>
</evidence>
<dbReference type="GO" id="GO:0045047">
    <property type="term" value="P:protein targeting to ER"/>
    <property type="evidence" value="ECO:0007669"/>
    <property type="project" value="TreeGrafter"/>
</dbReference>
<dbReference type="EMBL" id="JAGHQM010000381">
    <property type="protein sequence ID" value="KAH0562251.1"/>
    <property type="molecule type" value="Genomic_DNA"/>
</dbReference>
<dbReference type="PANTHER" id="PTHR12804">
    <property type="entry name" value="MICROSOMAL SIGNAL PEPTIDASE 23 KD SUBUNIT SPC22/23"/>
    <property type="match status" value="1"/>
</dbReference>
<evidence type="ECO:0000256" key="4">
    <source>
        <dbReference type="ARBA" id="ARBA00022824"/>
    </source>
</evidence>
<evidence type="ECO:0000313" key="12">
    <source>
        <dbReference type="Proteomes" id="UP000750711"/>
    </source>
</evidence>
<keyword evidence="3 10" id="KW-0812">Transmembrane</keyword>
<sequence length="257" mass="28333">MHSTVVRAQNIFGLFTTVTFVVSALIGISVLLYAQTPSANIQLRNIQVVKGRPHYYSSKKEEYAHIKFDLDAGEEAPWFLSTPFPFLSFPPRAPPRPGKLTPSGGARDQDLSSVFNWNTKQVFVYVVAKWPTAGKPGEINEAVIWDQIIPADPALNPNVSPERRRRGGSAASKADRGLVRLRAVKSKYQITDVAGKMAEKGNATLELGWNVQPWVGALTWTTHRQLGGWKALRGGRSEPFDFPGLQVKKKPAAGRSN</sequence>
<protein>
    <recommendedName>
        <fullName evidence="9">Signal peptidase subunit 3</fullName>
    </recommendedName>
</protein>
<dbReference type="PIRSF" id="PIRSF016089">
    <property type="entry name" value="SPC22"/>
    <property type="match status" value="1"/>
</dbReference>
<evidence type="ECO:0000256" key="1">
    <source>
        <dbReference type="ARBA" id="ARBA00004648"/>
    </source>
</evidence>
<keyword evidence="5" id="KW-0735">Signal-anchor</keyword>
<dbReference type="Pfam" id="PF04573">
    <property type="entry name" value="SPC22"/>
    <property type="match status" value="3"/>
</dbReference>
<evidence type="ECO:0000256" key="6">
    <source>
        <dbReference type="ARBA" id="ARBA00022989"/>
    </source>
</evidence>
<dbReference type="PANTHER" id="PTHR12804:SF0">
    <property type="entry name" value="SIGNAL PEPTIDASE COMPLEX SUBUNIT 3"/>
    <property type="match status" value="1"/>
</dbReference>
<dbReference type="AlphaFoldDB" id="A0A9P8LDT3"/>
<comment type="function">
    <text evidence="8">Essential component of the signal peptidase complex (SPC) which catalyzes the cleavage of N-terminal signal sequences from nascent proteins as they are translocated into the lumen of the endoplasmic reticulum. Essential for the SPC catalytic activity, possibly by stabilizing and positioning the active center of the complex close to the lumenal surface. Essential for viability.</text>
</comment>
<dbReference type="InterPro" id="IPR007653">
    <property type="entry name" value="SPC3"/>
</dbReference>
<evidence type="ECO:0000256" key="8">
    <source>
        <dbReference type="ARBA" id="ARBA00045670"/>
    </source>
</evidence>
<organism evidence="11 12">
    <name type="scientific">Trichoglossum hirsutum</name>
    <dbReference type="NCBI Taxonomy" id="265104"/>
    <lineage>
        <taxon>Eukaryota</taxon>
        <taxon>Fungi</taxon>
        <taxon>Dikarya</taxon>
        <taxon>Ascomycota</taxon>
        <taxon>Pezizomycotina</taxon>
        <taxon>Geoglossomycetes</taxon>
        <taxon>Geoglossales</taxon>
        <taxon>Geoglossaceae</taxon>
        <taxon>Trichoglossum</taxon>
    </lineage>
</organism>
<keyword evidence="12" id="KW-1185">Reference proteome</keyword>
<dbReference type="GO" id="GO:0006465">
    <property type="term" value="P:signal peptide processing"/>
    <property type="evidence" value="ECO:0007669"/>
    <property type="project" value="UniProtKB-UniRule"/>
</dbReference>
<dbReference type="GO" id="GO:0005787">
    <property type="term" value="C:signal peptidase complex"/>
    <property type="evidence" value="ECO:0007669"/>
    <property type="project" value="UniProtKB-UniRule"/>
</dbReference>
<evidence type="ECO:0000256" key="5">
    <source>
        <dbReference type="ARBA" id="ARBA00022968"/>
    </source>
</evidence>
<proteinExistence type="inferred from homology"/>
<evidence type="ECO:0000256" key="7">
    <source>
        <dbReference type="ARBA" id="ARBA00023136"/>
    </source>
</evidence>
<keyword evidence="6 10" id="KW-1133">Transmembrane helix</keyword>
<comment type="similarity">
    <text evidence="2 9">Belongs to the SPCS3 family.</text>
</comment>
<gene>
    <name evidence="11" type="ORF">GP486_003047</name>
</gene>
<evidence type="ECO:0000256" key="2">
    <source>
        <dbReference type="ARBA" id="ARBA00009289"/>
    </source>
</evidence>
<evidence type="ECO:0000256" key="10">
    <source>
        <dbReference type="SAM" id="Phobius"/>
    </source>
</evidence>
<accession>A0A9P8LDT3</accession>
<comment type="caution">
    <text evidence="11">The sequence shown here is derived from an EMBL/GenBank/DDBJ whole genome shotgun (WGS) entry which is preliminary data.</text>
</comment>
<comment type="subcellular location">
    <subcellularLocation>
        <location evidence="1">Endoplasmic reticulum membrane</location>
        <topology evidence="1">Single-pass type II membrane protein</topology>
    </subcellularLocation>
</comment>
<keyword evidence="7 9" id="KW-0472">Membrane</keyword>
<dbReference type="Proteomes" id="UP000750711">
    <property type="component" value="Unassembled WGS sequence"/>
</dbReference>
<name>A0A9P8LDT3_9PEZI</name>
<keyword evidence="4 9" id="KW-0256">Endoplasmic reticulum</keyword>
<evidence type="ECO:0000256" key="3">
    <source>
        <dbReference type="ARBA" id="ARBA00022692"/>
    </source>
</evidence>
<reference evidence="11" key="1">
    <citation type="submission" date="2021-03" db="EMBL/GenBank/DDBJ databases">
        <title>Comparative genomics and phylogenomic investigation of the class Geoglossomycetes provide insights into ecological specialization and systematics.</title>
        <authorList>
            <person name="Melie T."/>
            <person name="Pirro S."/>
            <person name="Miller A.N."/>
            <person name="Quandt A."/>
        </authorList>
    </citation>
    <scope>NUCLEOTIDE SEQUENCE</scope>
    <source>
        <strain evidence="11">CAQ_001_2017</strain>
    </source>
</reference>